<proteinExistence type="predicted"/>
<feature type="chain" id="PRO_5016859541" evidence="1">
    <location>
        <begin position="21"/>
        <end position="262"/>
    </location>
</feature>
<name>A0A369K9D0_HYPMA</name>
<evidence type="ECO:0000313" key="3">
    <source>
        <dbReference type="Proteomes" id="UP000076154"/>
    </source>
</evidence>
<comment type="caution">
    <text evidence="2">The sequence shown here is derived from an EMBL/GenBank/DDBJ whole genome shotgun (WGS) entry which is preliminary data.</text>
</comment>
<keyword evidence="3" id="KW-1185">Reference proteome</keyword>
<sequence>MFASRTFTISALLGATLVSAQLSLSQNCTRALTTIATNPDANACLTPSPLLTLLTSSSSSSSVIEPINNWLTSLCAAPACSNATIAAIVVNATQGCAEDLSGLGLGVDGVDAPALTTIVQRYYPTVRRAVCLKDGNTNCVTQTLTNIEGILGPLSIPNIITLATTGAAGNVTLPTNVTCTTCIKAEYNLLNTEAPGLFGAEETLEDQCGAEFIDGNNPSGITQSASDTTAGADTRGSGALRQTISKALSGVAAIAGVLVLAA</sequence>
<feature type="signal peptide" evidence="1">
    <location>
        <begin position="1"/>
        <end position="20"/>
    </location>
</feature>
<evidence type="ECO:0000313" key="2">
    <source>
        <dbReference type="EMBL" id="RDB29457.1"/>
    </source>
</evidence>
<reference evidence="2" key="1">
    <citation type="submission" date="2018-04" db="EMBL/GenBank/DDBJ databases">
        <title>Whole genome sequencing of Hypsizygus marmoreus.</title>
        <authorList>
            <person name="Choi I.-G."/>
            <person name="Min B."/>
            <person name="Kim J.-G."/>
            <person name="Kim S."/>
            <person name="Oh Y.-L."/>
            <person name="Kong W.-S."/>
            <person name="Park H."/>
            <person name="Jeong J."/>
            <person name="Song E.-S."/>
        </authorList>
    </citation>
    <scope>NUCLEOTIDE SEQUENCE [LARGE SCALE GENOMIC DNA]</scope>
    <source>
        <strain evidence="2">51987-8</strain>
    </source>
</reference>
<dbReference type="AlphaFoldDB" id="A0A369K9D0"/>
<dbReference type="InParanoid" id="A0A369K9D0"/>
<dbReference type="Proteomes" id="UP000076154">
    <property type="component" value="Unassembled WGS sequence"/>
</dbReference>
<dbReference type="PANTHER" id="PTHR34862:SF1">
    <property type="entry name" value="SPARK DOMAIN-CONTAINING PROTEIN"/>
    <property type="match status" value="1"/>
</dbReference>
<dbReference type="EMBL" id="LUEZ02000010">
    <property type="protein sequence ID" value="RDB29457.1"/>
    <property type="molecule type" value="Genomic_DNA"/>
</dbReference>
<gene>
    <name evidence="2" type="ORF">Hypma_014814</name>
</gene>
<dbReference type="PANTHER" id="PTHR34862">
    <property type="entry name" value="SPARK DOMAIN-CONTAINING PROTEIN"/>
    <property type="match status" value="1"/>
</dbReference>
<accession>A0A369K9D0</accession>
<dbReference type="OrthoDB" id="2536450at2759"/>
<protein>
    <submittedName>
        <fullName evidence="2">Uncharacterized protein</fullName>
    </submittedName>
</protein>
<evidence type="ECO:0000256" key="1">
    <source>
        <dbReference type="SAM" id="SignalP"/>
    </source>
</evidence>
<keyword evidence="1" id="KW-0732">Signal</keyword>
<organism evidence="2 3">
    <name type="scientific">Hypsizygus marmoreus</name>
    <name type="common">White beech mushroom</name>
    <name type="synonym">Agaricus marmoreus</name>
    <dbReference type="NCBI Taxonomy" id="39966"/>
    <lineage>
        <taxon>Eukaryota</taxon>
        <taxon>Fungi</taxon>
        <taxon>Dikarya</taxon>
        <taxon>Basidiomycota</taxon>
        <taxon>Agaricomycotina</taxon>
        <taxon>Agaricomycetes</taxon>
        <taxon>Agaricomycetidae</taxon>
        <taxon>Agaricales</taxon>
        <taxon>Tricholomatineae</taxon>
        <taxon>Lyophyllaceae</taxon>
        <taxon>Hypsizygus</taxon>
    </lineage>
</organism>